<dbReference type="RefSeq" id="WP_285667015.1">
    <property type="nucleotide sequence ID" value="NZ_BSTX01000006.1"/>
</dbReference>
<dbReference type="InterPro" id="IPR000086">
    <property type="entry name" value="NUDIX_hydrolase_dom"/>
</dbReference>
<dbReference type="SUPFAM" id="SSF55811">
    <property type="entry name" value="Nudix"/>
    <property type="match status" value="1"/>
</dbReference>
<dbReference type="PROSITE" id="PS51462">
    <property type="entry name" value="NUDIX"/>
    <property type="match status" value="1"/>
</dbReference>
<dbReference type="Proteomes" id="UP001165079">
    <property type="component" value="Unassembled WGS sequence"/>
</dbReference>
<dbReference type="InterPro" id="IPR036388">
    <property type="entry name" value="WH-like_DNA-bd_sf"/>
</dbReference>
<dbReference type="PANTHER" id="PTHR43736:SF4">
    <property type="entry name" value="SLR1690 PROTEIN"/>
    <property type="match status" value="1"/>
</dbReference>
<dbReference type="Pfam" id="PF21906">
    <property type="entry name" value="WHD_NrtR"/>
    <property type="match status" value="1"/>
</dbReference>
<dbReference type="AlphaFoldDB" id="A0A9W6WE52"/>
<keyword evidence="3" id="KW-1185">Reference proteome</keyword>
<dbReference type="CDD" id="cd18873">
    <property type="entry name" value="NUDIX_NadM_like"/>
    <property type="match status" value="1"/>
</dbReference>
<keyword evidence="2" id="KW-0378">Hydrolase</keyword>
<dbReference type="InterPro" id="IPR036390">
    <property type="entry name" value="WH_DNA-bd_sf"/>
</dbReference>
<evidence type="ECO:0000259" key="1">
    <source>
        <dbReference type="PROSITE" id="PS51462"/>
    </source>
</evidence>
<proteinExistence type="predicted"/>
<protein>
    <submittedName>
        <fullName evidence="2">NUDIX hydrolase</fullName>
    </submittedName>
</protein>
<dbReference type="PANTHER" id="PTHR43736">
    <property type="entry name" value="ADP-RIBOSE PYROPHOSPHATASE"/>
    <property type="match status" value="1"/>
</dbReference>
<reference evidence="2" key="1">
    <citation type="submission" date="2023-03" db="EMBL/GenBank/DDBJ databases">
        <title>Actinorhabdospora filicis NBRC 111898.</title>
        <authorList>
            <person name="Ichikawa N."/>
            <person name="Sato H."/>
            <person name="Tonouchi N."/>
        </authorList>
    </citation>
    <scope>NUCLEOTIDE SEQUENCE</scope>
    <source>
        <strain evidence="2">NBRC 111898</strain>
    </source>
</reference>
<gene>
    <name evidence="2" type="ORF">Afil01_63370</name>
</gene>
<dbReference type="InterPro" id="IPR054105">
    <property type="entry name" value="WHD_NrtR"/>
</dbReference>
<name>A0A9W6WE52_9ACTN</name>
<feature type="domain" description="Nudix hydrolase" evidence="1">
    <location>
        <begin position="7"/>
        <end position="142"/>
    </location>
</feature>
<dbReference type="Pfam" id="PF00293">
    <property type="entry name" value="NUDIX"/>
    <property type="match status" value="1"/>
</dbReference>
<dbReference type="Gene3D" id="3.90.79.10">
    <property type="entry name" value="Nucleoside Triphosphate Pyrophosphohydrolase"/>
    <property type="match status" value="1"/>
</dbReference>
<evidence type="ECO:0000313" key="3">
    <source>
        <dbReference type="Proteomes" id="UP001165079"/>
    </source>
</evidence>
<dbReference type="SUPFAM" id="SSF46785">
    <property type="entry name" value="Winged helix' DNA-binding domain"/>
    <property type="match status" value="1"/>
</dbReference>
<evidence type="ECO:0000313" key="2">
    <source>
        <dbReference type="EMBL" id="GLZ81530.1"/>
    </source>
</evidence>
<comment type="caution">
    <text evidence="2">The sequence shown here is derived from an EMBL/GenBank/DDBJ whole genome shotgun (WGS) entry which is preliminary data.</text>
</comment>
<dbReference type="GO" id="GO:0016787">
    <property type="term" value="F:hydrolase activity"/>
    <property type="evidence" value="ECO:0007669"/>
    <property type="project" value="UniProtKB-KW"/>
</dbReference>
<accession>A0A9W6WE52</accession>
<dbReference type="InterPro" id="IPR015797">
    <property type="entry name" value="NUDIX_hydrolase-like_dom_sf"/>
</dbReference>
<sequence length="229" mass="25064">MTFYPSLANLAADIAVFTLVEAELRVLLIRRANPPFQGMWALPGGFVEPHEDAHSAARHELTEETGIPEGSFHLEFVAAYTAPGRDPRNRVASFAYMALVPQVPPTAAGGDAADAALLPVAGVLDGTVPVGFDHRTIIGDALEHARDRLENTTIAAAFCPPEFTVTELRRVYEAVWGTRLDMRNFHRKVTGIEGFLEPTGRKTTRDGGRPAELYRTGEATRLRPPMYRG</sequence>
<dbReference type="Gene3D" id="1.10.10.10">
    <property type="entry name" value="Winged helix-like DNA-binding domain superfamily/Winged helix DNA-binding domain"/>
    <property type="match status" value="1"/>
</dbReference>
<dbReference type="EMBL" id="BSTX01000006">
    <property type="protein sequence ID" value="GLZ81530.1"/>
    <property type="molecule type" value="Genomic_DNA"/>
</dbReference>
<organism evidence="2 3">
    <name type="scientific">Actinorhabdospora filicis</name>
    <dbReference type="NCBI Taxonomy" id="1785913"/>
    <lineage>
        <taxon>Bacteria</taxon>
        <taxon>Bacillati</taxon>
        <taxon>Actinomycetota</taxon>
        <taxon>Actinomycetes</taxon>
        <taxon>Micromonosporales</taxon>
        <taxon>Micromonosporaceae</taxon>
        <taxon>Actinorhabdospora</taxon>
    </lineage>
</organism>